<dbReference type="EMBL" id="SRSC01000002">
    <property type="protein sequence ID" value="TGU72419.1"/>
    <property type="molecule type" value="Genomic_DNA"/>
</dbReference>
<dbReference type="RefSeq" id="WP_135869898.1">
    <property type="nucleotide sequence ID" value="NZ_SRSC01000002.1"/>
</dbReference>
<evidence type="ECO:0008006" key="4">
    <source>
        <dbReference type="Google" id="ProtNLM"/>
    </source>
</evidence>
<dbReference type="InterPro" id="IPR005619">
    <property type="entry name" value="Uncharacterised_YajG"/>
</dbReference>
<proteinExistence type="predicted"/>
<dbReference type="Proteomes" id="UP000306416">
    <property type="component" value="Unassembled WGS sequence"/>
</dbReference>
<gene>
    <name evidence="2" type="ORF">E4633_08920</name>
</gene>
<sequence length="201" mass="21951">MKKMILLLVVSAWLSGCALTTDKINLSYVPQVGVSEIQGAKDVVVDVNINDQRQDKSNKVSCKKNGFGMEMAPILANEDVAITLRRAIEQELQSRGFKVGSQALVSITADLTRFWNDHKSGFFSGDSVADLNMSILVKNKNGNILYSRQIVTQGIEPNIQLMTGENARLALDKALANGMKLLFDDSAFITALIEVSKKTAS</sequence>
<dbReference type="AlphaFoldDB" id="A0A4S1CFX6"/>
<accession>A0A4S1CFX6</accession>
<evidence type="ECO:0000313" key="3">
    <source>
        <dbReference type="Proteomes" id="UP000306416"/>
    </source>
</evidence>
<dbReference type="PROSITE" id="PS51257">
    <property type="entry name" value="PROKAR_LIPOPROTEIN"/>
    <property type="match status" value="1"/>
</dbReference>
<protein>
    <recommendedName>
        <fullName evidence="4">Lipoprotein</fullName>
    </recommendedName>
</protein>
<feature type="chain" id="PRO_5020250589" description="Lipoprotein" evidence="1">
    <location>
        <begin position="21"/>
        <end position="201"/>
    </location>
</feature>
<organism evidence="2 3">
    <name type="scientific">Geomonas terrae</name>
    <dbReference type="NCBI Taxonomy" id="2562681"/>
    <lineage>
        <taxon>Bacteria</taxon>
        <taxon>Pseudomonadati</taxon>
        <taxon>Thermodesulfobacteriota</taxon>
        <taxon>Desulfuromonadia</taxon>
        <taxon>Geobacterales</taxon>
        <taxon>Geobacteraceae</taxon>
        <taxon>Geomonas</taxon>
    </lineage>
</organism>
<evidence type="ECO:0000313" key="2">
    <source>
        <dbReference type="EMBL" id="TGU72419.1"/>
    </source>
</evidence>
<keyword evidence="3" id="KW-1185">Reference proteome</keyword>
<evidence type="ECO:0000256" key="1">
    <source>
        <dbReference type="SAM" id="SignalP"/>
    </source>
</evidence>
<reference evidence="2 3" key="1">
    <citation type="submission" date="2019-04" db="EMBL/GenBank/DDBJ databases">
        <title>Geobacter oryzae sp. nov., ferric-reducing bacteria isolated from paddy soil.</title>
        <authorList>
            <person name="Xu Z."/>
            <person name="Masuda Y."/>
            <person name="Itoh H."/>
            <person name="Senoo K."/>
        </authorList>
    </citation>
    <scope>NUCLEOTIDE SEQUENCE [LARGE SCALE GENOMIC DNA]</scope>
    <source>
        <strain evidence="2 3">Red111</strain>
    </source>
</reference>
<dbReference type="Pfam" id="PF03923">
    <property type="entry name" value="Lipoprotein_16"/>
    <property type="match status" value="1"/>
</dbReference>
<name>A0A4S1CFX6_9BACT</name>
<comment type="caution">
    <text evidence="2">The sequence shown here is derived from an EMBL/GenBank/DDBJ whole genome shotgun (WGS) entry which is preliminary data.</text>
</comment>
<feature type="signal peptide" evidence="1">
    <location>
        <begin position="1"/>
        <end position="20"/>
    </location>
</feature>
<keyword evidence="1" id="KW-0732">Signal</keyword>